<accession>A0A433DKW3</accession>
<dbReference type="OrthoDB" id="31183at2759"/>
<comment type="caution">
    <text evidence="10">The sequence shown here is derived from an EMBL/GenBank/DDBJ whole genome shotgun (WGS) entry which is preliminary data.</text>
</comment>
<dbReference type="InterPro" id="IPR012954">
    <property type="entry name" value="BP28_C_dom"/>
</dbReference>
<comment type="function">
    <text evidence="8">Involved in nucleolar processing of pre-18S ribosomal RNA.</text>
</comment>
<evidence type="ECO:0000313" key="11">
    <source>
        <dbReference type="Proteomes" id="UP000268093"/>
    </source>
</evidence>
<dbReference type="EMBL" id="RBNI01000678">
    <property type="protein sequence ID" value="RUP51513.1"/>
    <property type="molecule type" value="Genomic_DNA"/>
</dbReference>
<evidence type="ECO:0000256" key="5">
    <source>
        <dbReference type="ARBA" id="ARBA00022552"/>
    </source>
</evidence>
<dbReference type="Pfam" id="PF12397">
    <property type="entry name" value="U3snoRNP10"/>
    <property type="match status" value="1"/>
</dbReference>
<dbReference type="InterPro" id="IPR056473">
    <property type="entry name" value="HEAT_Utp10/HEAT1"/>
</dbReference>
<evidence type="ECO:0000256" key="6">
    <source>
        <dbReference type="ARBA" id="ARBA00023242"/>
    </source>
</evidence>
<comment type="subunit">
    <text evidence="8">Component of the ribosomal small subunit (SSU) processome.</text>
</comment>
<dbReference type="GO" id="GO:0034455">
    <property type="term" value="C:t-UTP complex"/>
    <property type="evidence" value="ECO:0007669"/>
    <property type="project" value="TreeGrafter"/>
</dbReference>
<name>A0A433DKW3_9FUNG</name>
<keyword evidence="6 8" id="KW-0539">Nucleus</keyword>
<keyword evidence="5 8" id="KW-0698">rRNA processing</keyword>
<dbReference type="InterPro" id="IPR040191">
    <property type="entry name" value="UTP10"/>
</dbReference>
<dbReference type="GO" id="GO:0030686">
    <property type="term" value="C:90S preribosome"/>
    <property type="evidence" value="ECO:0007669"/>
    <property type="project" value="TreeGrafter"/>
</dbReference>
<dbReference type="Pfam" id="PF08146">
    <property type="entry name" value="BP28CT"/>
    <property type="match status" value="1"/>
</dbReference>
<dbReference type="SMART" id="SM01036">
    <property type="entry name" value="BP28CT"/>
    <property type="match status" value="1"/>
</dbReference>
<keyword evidence="7 8" id="KW-0687">Ribonucleoprotein</keyword>
<evidence type="ECO:0000256" key="8">
    <source>
        <dbReference type="RuleBase" id="RU367065"/>
    </source>
</evidence>
<evidence type="ECO:0000256" key="3">
    <source>
        <dbReference type="ARBA" id="ARBA00015399"/>
    </source>
</evidence>
<dbReference type="InterPro" id="IPR011989">
    <property type="entry name" value="ARM-like"/>
</dbReference>
<keyword evidence="4 8" id="KW-0690">Ribosome biogenesis</keyword>
<sequence length="2227" mass="251176">MTSLPSHPVLFYFSFGCSSGAAWHSYTMASMLAKQLKNIGTPDARAVKSSQKNRASFLFDSKQAADYDLDTIHSVGVNGLTELCQLDKCFAPFKNTLFSDAMKDVDRVLQTKEENQKLDESIDAFLHQLSQYFLLKPAGKTLEWLIRRFRIHEMNIDSVMQCILPYHETKLFVTMISILQIKYVSLNEIDGHYNESKWTFLMPIKKTKYPLDRTLLVQRLTKDRAILDFICTLVNTAVARETTFKTLFSFYAATLIGYISAVPRITDDVTTAIMPSILNGLRSRNYPEYQVASYMILSQISSRAQLSKDALVSIFAVIGEYCPKQYLTHMVLCMVHVAQTQEAFDEFPMKAFKHVVDIPNLAALITEISRKYNAERFVETFLVQLVRHRCDLFDRRPPTKYFTIHSKYVDVLSAILQSEGLSSSIVRSLCITILDNYLEVKRDNVAMEEDIKPHVRGLLHTLQQRFPAELSAALEEKIKVQPQIQAVGQDKSGEGKKQLKHLYGFVRETFYGTRYALIQDAGTTLYLSLNHTEAGVRLIALRKLVESLEDPESGISKEPDFVHDTLLSRLQDTNESIVHYLLSVPTHLTRFVPAPTLLSTLQTVLDNPTTTRATTRKTLAFLMGYFLKSPDSSSVRSLIFAVVLANVLVTKETRKTSYHVLKLLASSPLKEESVFKGLDELAKLVEQKEGEEKKAMIGEMVKANVEIVKALGENLSKSKELERDVEVWIEALAGQKAAYRVLALLVLSRAVHGLPAARQLPIISRFLTALLANIHLHQQLPIAAINHPDIEAHSGLPSNALLLDLATSNLSLAREIKVELFAIMNLVACIKIPASRIAWLSSEEESDDVEFYKNILGRLYKHFASGADIACYEGAVRGLFDGHLKNDPVEFLCAIWTEDAATTSPLVQVRSLQIADAYFAAYAHDQVAQKIDFQLIVPSLLIALVHPDKVVRTSAIACLQSIRKVYHKAIHNVPVTNGKKAKGPSVAIFKVDDFYGKTSDQLQYLLTETAEAFVTSIVETKDEFLTDCQYFPRFLADTLNKDAVKDTKNVASQKESLLSFLLSHILAFEKRIARITLLHMLSGVHSPTKLKMLLPLLESTLSRGITTRKVVDNRVVELVGLLIKCFTPNTCSLLELKNSKYLRAFVGLLRNETVQQGLQTNEDDENKSSRSICRMTLAQVTERLFGGLSVAKQSEIFAELVELATNGTQDVVKIVKDVFRNVSINAALVIYELSILQEALAQEIEQVAKKSRKANDHNSEPVQALYRLVTILELLEYKSIDDDSALVSPLFETLATMIDSEFHDAPVSLEYINQLLLSSLTSIIRGVEERKFKIEESILRVDLVVQCIRVTGNPRTHNQSLLLMAAIASLYPERVLHNIMPVFTFMGANVLRQDDNYSFQVIQQTLEKIIPPLVASHRRDNESPIRFALQVKPIMKVFVDALFHIPKHRRLRFQASVANVRVLRILIWRDFLNCSCRLFTILIQTLGEDDFLYAIITLILEKYTEKLHKGRATEADSLSEFCLTVSSQFSPKTQVTSLIALMENLLLLPNEKSDDYPEGTVPEPNSLFDLTEHTNKQLRQFKLASLNFASLLLVSKGFLSKLLTLSHVNGNYENEMQDYYLKMAKILLRLVSYFGTYQAAYAKKGDATPVITKFWRGLLKLTYDVLDKVNVLLPLPSFINNVSSLLADNDAMIRRKAMLLFNDRISGIKGELAADDKTRVIGMAKNLAIIIGDDRDAAVAENETAVNKQAALSCLSTLVRGFAKVDPSPFANVIPSVIGKGALQHPNLQVKASSLVCLTFLCQEVGPRVVPNMPRFMPVVLDIMHSTLKSDHINILLQLSSISALETIVRTLPHFVSPYISKILGAVMHPSIAGYEGVDGQRAQVLDKSKSLLSELATKVQPRVLLPPLFAYFETAITQGKKTLLALYDMVGEAIRTMTRNIITGHYKQLFKFFLLAFDFRRLHNKDFSAEDVDDVEQHIISAFLELVMKLNETLFKPLFLKTLDWATVELTMTGSIATTEDMNNRLLFFYKLMDNLLDRLKSIIAPYYGYVLDNCIERLQGYKNGDAEPDKLWSYVVRSLHKSLLYDTDSMWTAEKFEKILHPLVDQLLVTSSDADVYMERVRTDLIPCVGQLAVTVSNDTLWKPLNHQVLMKTREDDVEIRLAALRCLEEFYSRLGEEWLLFLAESISFLAELMEDDDTRVEKLTQEVCAQIETYLGESLDKYFH</sequence>
<evidence type="ECO:0000256" key="7">
    <source>
        <dbReference type="ARBA" id="ARBA00023274"/>
    </source>
</evidence>
<organism evidence="10 11">
    <name type="scientific">Jimgerdemannia flammicorona</name>
    <dbReference type="NCBI Taxonomy" id="994334"/>
    <lineage>
        <taxon>Eukaryota</taxon>
        <taxon>Fungi</taxon>
        <taxon>Fungi incertae sedis</taxon>
        <taxon>Mucoromycota</taxon>
        <taxon>Mucoromycotina</taxon>
        <taxon>Endogonomycetes</taxon>
        <taxon>Endogonales</taxon>
        <taxon>Endogonaceae</taxon>
        <taxon>Jimgerdemannia</taxon>
    </lineage>
</organism>
<evidence type="ECO:0000313" key="10">
    <source>
        <dbReference type="EMBL" id="RUP51513.1"/>
    </source>
</evidence>
<dbReference type="PANTHER" id="PTHR13457">
    <property type="entry name" value="BAP28"/>
    <property type="match status" value="1"/>
</dbReference>
<evidence type="ECO:0000256" key="1">
    <source>
        <dbReference type="ARBA" id="ARBA00004604"/>
    </source>
</evidence>
<protein>
    <recommendedName>
        <fullName evidence="3 8">U3 small nucleolar RNA-associated protein 10</fullName>
    </recommendedName>
</protein>
<dbReference type="Proteomes" id="UP000268093">
    <property type="component" value="Unassembled WGS sequence"/>
</dbReference>
<gene>
    <name evidence="10" type="ORF">BC936DRAFT_147750</name>
</gene>
<proteinExistence type="inferred from homology"/>
<dbReference type="InterPro" id="IPR016024">
    <property type="entry name" value="ARM-type_fold"/>
</dbReference>
<dbReference type="SUPFAM" id="SSF48371">
    <property type="entry name" value="ARM repeat"/>
    <property type="match status" value="2"/>
</dbReference>
<evidence type="ECO:0000259" key="9">
    <source>
        <dbReference type="SMART" id="SM01036"/>
    </source>
</evidence>
<feature type="domain" description="BP28 C-terminal" evidence="9">
    <location>
        <begin position="1940"/>
        <end position="2092"/>
    </location>
</feature>
<comment type="subcellular location">
    <subcellularLocation>
        <location evidence="1 8">Nucleus</location>
        <location evidence="1 8">Nucleolus</location>
    </subcellularLocation>
</comment>
<dbReference type="Gene3D" id="1.25.10.10">
    <property type="entry name" value="Leucine-rich Repeat Variant"/>
    <property type="match status" value="2"/>
</dbReference>
<dbReference type="GO" id="GO:0045943">
    <property type="term" value="P:positive regulation of transcription by RNA polymerase I"/>
    <property type="evidence" value="ECO:0007669"/>
    <property type="project" value="TreeGrafter"/>
</dbReference>
<evidence type="ECO:0000256" key="2">
    <source>
        <dbReference type="ARBA" id="ARBA00010559"/>
    </source>
</evidence>
<dbReference type="GO" id="GO:0032040">
    <property type="term" value="C:small-subunit processome"/>
    <property type="evidence" value="ECO:0007669"/>
    <property type="project" value="TreeGrafter"/>
</dbReference>
<dbReference type="GO" id="GO:0000462">
    <property type="term" value="P:maturation of SSU-rRNA from tricistronic rRNA transcript (SSU-rRNA, 5.8S rRNA, LSU-rRNA)"/>
    <property type="evidence" value="ECO:0007669"/>
    <property type="project" value="TreeGrafter"/>
</dbReference>
<dbReference type="Pfam" id="PF23243">
    <property type="entry name" value="HEAT_HEATR1"/>
    <property type="match status" value="1"/>
</dbReference>
<reference evidence="10 11" key="1">
    <citation type="journal article" date="2018" name="New Phytol.">
        <title>Phylogenomics of Endogonaceae and evolution of mycorrhizas within Mucoromycota.</title>
        <authorList>
            <person name="Chang Y."/>
            <person name="Desiro A."/>
            <person name="Na H."/>
            <person name="Sandor L."/>
            <person name="Lipzen A."/>
            <person name="Clum A."/>
            <person name="Barry K."/>
            <person name="Grigoriev I.V."/>
            <person name="Martin F.M."/>
            <person name="Stajich J.E."/>
            <person name="Smith M.E."/>
            <person name="Bonito G."/>
            <person name="Spatafora J.W."/>
        </authorList>
    </citation>
    <scope>NUCLEOTIDE SEQUENCE [LARGE SCALE GENOMIC DNA]</scope>
    <source>
        <strain evidence="10 11">GMNB39</strain>
    </source>
</reference>
<dbReference type="GO" id="GO:0030515">
    <property type="term" value="F:snoRNA binding"/>
    <property type="evidence" value="ECO:0007669"/>
    <property type="project" value="TreeGrafter"/>
</dbReference>
<comment type="similarity">
    <text evidence="2 8">Belongs to the HEATR1/UTP10 family.</text>
</comment>
<dbReference type="InterPro" id="IPR022125">
    <property type="entry name" value="U3snoRNP10_N"/>
</dbReference>
<evidence type="ECO:0000256" key="4">
    <source>
        <dbReference type="ARBA" id="ARBA00022517"/>
    </source>
</evidence>
<dbReference type="PANTHER" id="PTHR13457:SF1">
    <property type="entry name" value="HEAT REPEAT-CONTAINING PROTEIN 1"/>
    <property type="match status" value="1"/>
</dbReference>
<keyword evidence="11" id="KW-1185">Reference proteome</keyword>